<evidence type="ECO:0000256" key="1">
    <source>
        <dbReference type="ARBA" id="ARBA00010835"/>
    </source>
</evidence>
<name>A0A1G1WYL3_9BACT</name>
<dbReference type="HAMAP" id="MF_00094">
    <property type="entry name" value="Rel_fac_2"/>
    <property type="match status" value="1"/>
</dbReference>
<dbReference type="Pfam" id="PF03462">
    <property type="entry name" value="PCRF"/>
    <property type="match status" value="1"/>
</dbReference>
<dbReference type="Gene3D" id="3.30.70.1660">
    <property type="match status" value="1"/>
</dbReference>
<evidence type="ECO:0000313" key="9">
    <source>
        <dbReference type="Proteomes" id="UP000179279"/>
    </source>
</evidence>
<evidence type="ECO:0000256" key="3">
    <source>
        <dbReference type="ARBA" id="ARBA00022917"/>
    </source>
</evidence>
<dbReference type="PANTHER" id="PTHR43116:SF3">
    <property type="entry name" value="CLASS I PEPTIDE CHAIN RELEASE FACTOR"/>
    <property type="match status" value="1"/>
</dbReference>
<evidence type="ECO:0000259" key="7">
    <source>
        <dbReference type="SMART" id="SM00937"/>
    </source>
</evidence>
<dbReference type="InterPro" id="IPR045853">
    <property type="entry name" value="Pep_chain_release_fac_I_sf"/>
</dbReference>
<evidence type="ECO:0000256" key="4">
    <source>
        <dbReference type="HAMAP-Rule" id="MF_00094"/>
    </source>
</evidence>
<dbReference type="GO" id="GO:0005737">
    <property type="term" value="C:cytoplasm"/>
    <property type="evidence" value="ECO:0007669"/>
    <property type="project" value="UniProtKB-SubCell"/>
</dbReference>
<comment type="similarity">
    <text evidence="1 4">Belongs to the prokaryotic/mitochondrial release factor family.</text>
</comment>
<accession>A0A1G1WYL3</accession>
<dbReference type="Gene3D" id="1.20.58.410">
    <property type="entry name" value="Release factor"/>
    <property type="match status" value="1"/>
</dbReference>
<feature type="domain" description="Peptide chain release factor" evidence="7">
    <location>
        <begin position="86"/>
        <end position="191"/>
    </location>
</feature>
<dbReference type="InterPro" id="IPR005139">
    <property type="entry name" value="PCRF"/>
</dbReference>
<keyword evidence="4" id="KW-0963">Cytoplasm</keyword>
<dbReference type="AlphaFoldDB" id="A0A1G1WYL3"/>
<keyword evidence="2 4" id="KW-0488">Methylation</keyword>
<organism evidence="8 9">
    <name type="scientific">Candidatus Woykebacteria bacterium RIFCSPLOWO2_01_FULL_41_12</name>
    <dbReference type="NCBI Taxonomy" id="1802604"/>
    <lineage>
        <taxon>Bacteria</taxon>
        <taxon>Candidatus Woykeibacteriota</taxon>
    </lineage>
</organism>
<dbReference type="NCBIfam" id="TIGR00020">
    <property type="entry name" value="prfB"/>
    <property type="match status" value="1"/>
</dbReference>
<evidence type="ECO:0000256" key="2">
    <source>
        <dbReference type="ARBA" id="ARBA00022481"/>
    </source>
</evidence>
<dbReference type="Gene3D" id="3.30.160.20">
    <property type="match status" value="1"/>
</dbReference>
<evidence type="ECO:0000313" key="8">
    <source>
        <dbReference type="EMBL" id="OGY32815.1"/>
    </source>
</evidence>
<dbReference type="SMART" id="SM00937">
    <property type="entry name" value="PCRF"/>
    <property type="match status" value="1"/>
</dbReference>
<evidence type="ECO:0000256" key="5">
    <source>
        <dbReference type="NCBIfam" id="TIGR00020"/>
    </source>
</evidence>
<dbReference type="EMBL" id="MHDA01000005">
    <property type="protein sequence ID" value="OGY32815.1"/>
    <property type="molecule type" value="Genomic_DNA"/>
</dbReference>
<dbReference type="Proteomes" id="UP000179279">
    <property type="component" value="Unassembled WGS sequence"/>
</dbReference>
<comment type="subcellular location">
    <subcellularLocation>
        <location evidence="4">Cytoplasm</location>
    </subcellularLocation>
</comment>
<feature type="coiled-coil region" evidence="6">
    <location>
        <begin position="270"/>
        <end position="297"/>
    </location>
</feature>
<dbReference type="SUPFAM" id="SSF75620">
    <property type="entry name" value="Release factor"/>
    <property type="match status" value="1"/>
</dbReference>
<comment type="PTM">
    <text evidence="4">Methylated by PrmC. Methylation increases the termination efficiency of RF2.</text>
</comment>
<feature type="modified residue" description="N5-methylglutamine" evidence="4">
    <location>
        <position position="248"/>
    </location>
</feature>
<dbReference type="Pfam" id="PF00472">
    <property type="entry name" value="RF-1"/>
    <property type="match status" value="1"/>
</dbReference>
<protein>
    <recommendedName>
        <fullName evidence="4 5">Peptide chain release factor 2</fullName>
        <shortName evidence="4">RF-2</shortName>
    </recommendedName>
</protein>
<dbReference type="PANTHER" id="PTHR43116">
    <property type="entry name" value="PEPTIDE CHAIN RELEASE FACTOR 2"/>
    <property type="match status" value="1"/>
</dbReference>
<keyword evidence="6" id="KW-0175">Coiled coil</keyword>
<dbReference type="InterPro" id="IPR004374">
    <property type="entry name" value="PrfB"/>
</dbReference>
<comment type="caution">
    <text evidence="8">The sequence shown here is derived from an EMBL/GenBank/DDBJ whole genome shotgun (WGS) entry which is preliminary data.</text>
</comment>
<proteinExistence type="inferred from homology"/>
<reference evidence="8 9" key="1">
    <citation type="journal article" date="2016" name="Nat. Commun.">
        <title>Thousands of microbial genomes shed light on interconnected biogeochemical processes in an aquifer system.</title>
        <authorList>
            <person name="Anantharaman K."/>
            <person name="Brown C.T."/>
            <person name="Hug L.A."/>
            <person name="Sharon I."/>
            <person name="Castelle C.J."/>
            <person name="Probst A.J."/>
            <person name="Thomas B.C."/>
            <person name="Singh A."/>
            <person name="Wilkins M.J."/>
            <person name="Karaoz U."/>
            <person name="Brodie E.L."/>
            <person name="Williams K.H."/>
            <person name="Hubbard S.S."/>
            <person name="Banfield J.F."/>
        </authorList>
    </citation>
    <scope>NUCLEOTIDE SEQUENCE [LARGE SCALE GENOMIC DNA]</scope>
</reference>
<dbReference type="GO" id="GO:0016149">
    <property type="term" value="F:translation release factor activity, codon specific"/>
    <property type="evidence" value="ECO:0007669"/>
    <property type="project" value="UniProtKB-UniRule"/>
</dbReference>
<dbReference type="InterPro" id="IPR000352">
    <property type="entry name" value="Pep_chain_release_fac_I"/>
</dbReference>
<evidence type="ECO:0000256" key="6">
    <source>
        <dbReference type="SAM" id="Coils"/>
    </source>
</evidence>
<gene>
    <name evidence="4" type="primary">prfB</name>
    <name evidence="8" type="ORF">A3A57_00025</name>
</gene>
<sequence>MEQQLEKIKSLASSLKDIESKLGVVGKNRELTSLTAQSMKTDFWKDMVSATKTMERASYLKTLLDTTADLKSHLSYVEELSGLSREKGSNIEDDIAKEISSIEKGISDLEFQTFLSGGFDSASAILSIHSGQGGIEAMDWAQILLRMYLRFAEKKGWKVALLSETKGEEAGIKSADVEISGTFAYGFLKNEAGTHRLVRQSPFNADNLRQTSFALVEVLPVISEQKQLDISPDDIEIETFRSSGPGGQNVQKVETAVRIRHKTTGITISMQSQRSQAQNKENALKLLRSKLFKIEELKRKEQERKLKGGFKTASWGNQIRSYVLHPYKMVKDLRTNVESSKPSDVLGGNLDKFVEAEIRLG</sequence>
<comment type="function">
    <text evidence="4">Peptide chain release factor 2 directs the termination of translation in response to the peptide chain termination codons UGA and UAA.</text>
</comment>
<keyword evidence="3 4" id="KW-0648">Protein biosynthesis</keyword>